<gene>
    <name evidence="1" type="ORF">KQ486_06885</name>
</gene>
<dbReference type="EMBL" id="JAHLZF010000008">
    <property type="protein sequence ID" value="MBU6080739.1"/>
    <property type="molecule type" value="Genomic_DNA"/>
</dbReference>
<reference evidence="1 2" key="1">
    <citation type="journal article" date="2011" name="Int. J. Syst. Evol. Microbiol.">
        <title>Allobacillus halotolerans gen. nov., sp. nov. isolated from shrimp paste.</title>
        <authorList>
            <person name="Sheu S.Y."/>
            <person name="Arun A.B."/>
            <person name="Jiang S.R."/>
            <person name="Young C.C."/>
            <person name="Chen W.M."/>
        </authorList>
    </citation>
    <scope>NUCLEOTIDE SEQUENCE [LARGE SCALE GENOMIC DNA]</scope>
    <source>
        <strain evidence="1 2">LMG 24826</strain>
    </source>
</reference>
<accession>A0ABS6GQ32</accession>
<sequence length="251" mass="29457">MFNEHEKWMTNVPIIFHGNEIDSTNKEKTKRGSGFSSPRTPVYSFRMHDLIRELEKLERMTNTLLRKVFNSKKTLLKSESKRIPFEEAVTYRFPLTTELRQNQLVKIILIDCSHSMGDYLYSLRRLTFLKNFNDPMFFLYHRESIFSWSNQLSLPAIEGATSIMHPLKQLKELLNHDTTSFHFSIEHISDGKISTIECSAILHHLNEYASKGHYYTLREIRKQGLSPSFLGEEISRQFSASPYISSEYFMV</sequence>
<dbReference type="RefSeq" id="WP_216687148.1">
    <property type="nucleotide sequence ID" value="NZ_CAUPKR010000006.1"/>
</dbReference>
<evidence type="ECO:0000313" key="2">
    <source>
        <dbReference type="Proteomes" id="UP000812672"/>
    </source>
</evidence>
<name>A0ABS6GQ32_9BACI</name>
<dbReference type="Proteomes" id="UP000812672">
    <property type="component" value="Unassembled WGS sequence"/>
</dbReference>
<keyword evidence="2" id="KW-1185">Reference proteome</keyword>
<evidence type="ECO:0000313" key="1">
    <source>
        <dbReference type="EMBL" id="MBU6080739.1"/>
    </source>
</evidence>
<proteinExistence type="predicted"/>
<comment type="caution">
    <text evidence="1">The sequence shown here is derived from an EMBL/GenBank/DDBJ whole genome shotgun (WGS) entry which is preliminary data.</text>
</comment>
<organism evidence="1 2">
    <name type="scientific">Allobacillus halotolerans</name>
    <dbReference type="NCBI Taxonomy" id="570278"/>
    <lineage>
        <taxon>Bacteria</taxon>
        <taxon>Bacillati</taxon>
        <taxon>Bacillota</taxon>
        <taxon>Bacilli</taxon>
        <taxon>Bacillales</taxon>
        <taxon>Bacillaceae</taxon>
        <taxon>Allobacillus</taxon>
    </lineage>
</organism>
<protein>
    <submittedName>
        <fullName evidence="1">Uncharacterized protein</fullName>
    </submittedName>
</protein>